<comment type="caution">
    <text evidence="1">The sequence shown here is derived from an EMBL/GenBank/DDBJ whole genome shotgun (WGS) entry which is preliminary data.</text>
</comment>
<sequence length="259" mass="31142">MFQFVLDASAEKNFLTSQLDSYLTLFLNDLENIQKGQKFKAKCRGLNSISEEKAIFHSCYIWNPVIHRCQFYGVRERMYKQENKSLKQKRHQFLRSVKKQNQIFGQFIISADRTLSNIYQNLKALPTFPRKCCCIFHISLLHIQILYQANQAEQDKNFINKLKKLIYVLKSRMTQKQEIAFIQNIVQRQDIDNTNIFYRGYGMIQVFKLPDLIKFDLSGFGTQLLNIFFFLMINRFYCKHLFLIQSYWKLNQMYFQFQF</sequence>
<name>A0A8S1XCW9_PAROT</name>
<gene>
    <name evidence="1" type="ORF">POCTA_138.1.T1170198</name>
</gene>
<proteinExistence type="predicted"/>
<organism evidence="1 2">
    <name type="scientific">Paramecium octaurelia</name>
    <dbReference type="NCBI Taxonomy" id="43137"/>
    <lineage>
        <taxon>Eukaryota</taxon>
        <taxon>Sar</taxon>
        <taxon>Alveolata</taxon>
        <taxon>Ciliophora</taxon>
        <taxon>Intramacronucleata</taxon>
        <taxon>Oligohymenophorea</taxon>
        <taxon>Peniculida</taxon>
        <taxon>Parameciidae</taxon>
        <taxon>Paramecium</taxon>
    </lineage>
</organism>
<protein>
    <submittedName>
        <fullName evidence="1">Uncharacterized protein</fullName>
    </submittedName>
</protein>
<evidence type="ECO:0000313" key="1">
    <source>
        <dbReference type="EMBL" id="CAD8198805.1"/>
    </source>
</evidence>
<keyword evidence="2" id="KW-1185">Reference proteome</keyword>
<dbReference type="AlphaFoldDB" id="A0A8S1XCW9"/>
<evidence type="ECO:0000313" key="2">
    <source>
        <dbReference type="Proteomes" id="UP000683925"/>
    </source>
</evidence>
<accession>A0A8S1XCW9</accession>
<dbReference type="EMBL" id="CAJJDP010000117">
    <property type="protein sequence ID" value="CAD8198805.1"/>
    <property type="molecule type" value="Genomic_DNA"/>
</dbReference>
<dbReference type="Proteomes" id="UP000683925">
    <property type="component" value="Unassembled WGS sequence"/>
</dbReference>
<reference evidence="1" key="1">
    <citation type="submission" date="2021-01" db="EMBL/GenBank/DDBJ databases">
        <authorList>
            <consortium name="Genoscope - CEA"/>
            <person name="William W."/>
        </authorList>
    </citation>
    <scope>NUCLEOTIDE SEQUENCE</scope>
</reference>